<name>A0AAV4ADV0_9GAST</name>
<dbReference type="EMBL" id="BLXT01003739">
    <property type="protein sequence ID" value="GFO04424.1"/>
    <property type="molecule type" value="Genomic_DNA"/>
</dbReference>
<gene>
    <name evidence="1" type="ORF">PoB_003092900</name>
</gene>
<evidence type="ECO:0000313" key="2">
    <source>
        <dbReference type="Proteomes" id="UP000735302"/>
    </source>
</evidence>
<dbReference type="Proteomes" id="UP000735302">
    <property type="component" value="Unassembled WGS sequence"/>
</dbReference>
<reference evidence="1 2" key="1">
    <citation type="journal article" date="2021" name="Elife">
        <title>Chloroplast acquisition without the gene transfer in kleptoplastic sea slugs, Plakobranchus ocellatus.</title>
        <authorList>
            <person name="Maeda T."/>
            <person name="Takahashi S."/>
            <person name="Yoshida T."/>
            <person name="Shimamura S."/>
            <person name="Takaki Y."/>
            <person name="Nagai Y."/>
            <person name="Toyoda A."/>
            <person name="Suzuki Y."/>
            <person name="Arimoto A."/>
            <person name="Ishii H."/>
            <person name="Satoh N."/>
            <person name="Nishiyama T."/>
            <person name="Hasebe M."/>
            <person name="Maruyama T."/>
            <person name="Minagawa J."/>
            <person name="Obokata J."/>
            <person name="Shigenobu S."/>
        </authorList>
    </citation>
    <scope>NUCLEOTIDE SEQUENCE [LARGE SCALE GENOMIC DNA]</scope>
</reference>
<keyword evidence="2" id="KW-1185">Reference proteome</keyword>
<organism evidence="1 2">
    <name type="scientific">Plakobranchus ocellatus</name>
    <dbReference type="NCBI Taxonomy" id="259542"/>
    <lineage>
        <taxon>Eukaryota</taxon>
        <taxon>Metazoa</taxon>
        <taxon>Spiralia</taxon>
        <taxon>Lophotrochozoa</taxon>
        <taxon>Mollusca</taxon>
        <taxon>Gastropoda</taxon>
        <taxon>Heterobranchia</taxon>
        <taxon>Euthyneura</taxon>
        <taxon>Panpulmonata</taxon>
        <taxon>Sacoglossa</taxon>
        <taxon>Placobranchoidea</taxon>
        <taxon>Plakobranchidae</taxon>
        <taxon>Plakobranchus</taxon>
    </lineage>
</organism>
<sequence length="134" mass="15819">MASPEQNDLRLPGHRRVPLDLKADSLCTVPPKHRARRKSLGNHGELRDSSWLDRRYQLISDMRDSIWRRGKNRQTCDRRINHNLSCRMNSHSARGGGVRRQLYGRKGQQKVGRIHFLQQTSKVNFYEFPLYRQP</sequence>
<proteinExistence type="predicted"/>
<protein>
    <submittedName>
        <fullName evidence="1">Uncharacterized protein</fullName>
    </submittedName>
</protein>
<comment type="caution">
    <text evidence="1">The sequence shown here is derived from an EMBL/GenBank/DDBJ whole genome shotgun (WGS) entry which is preliminary data.</text>
</comment>
<accession>A0AAV4ADV0</accession>
<evidence type="ECO:0000313" key="1">
    <source>
        <dbReference type="EMBL" id="GFO04424.1"/>
    </source>
</evidence>
<dbReference type="AlphaFoldDB" id="A0AAV4ADV0"/>